<evidence type="ECO:0000313" key="1">
    <source>
        <dbReference type="EMBL" id="TNN58683.1"/>
    </source>
</evidence>
<evidence type="ECO:0000313" key="2">
    <source>
        <dbReference type="Proteomes" id="UP000314294"/>
    </source>
</evidence>
<dbReference type="EMBL" id="SRLO01000373">
    <property type="protein sequence ID" value="TNN58683.1"/>
    <property type="molecule type" value="Genomic_DNA"/>
</dbReference>
<dbReference type="AlphaFoldDB" id="A0A4Z2H0S7"/>
<organism evidence="1 2">
    <name type="scientific">Liparis tanakae</name>
    <name type="common">Tanaka's snailfish</name>
    <dbReference type="NCBI Taxonomy" id="230148"/>
    <lineage>
        <taxon>Eukaryota</taxon>
        <taxon>Metazoa</taxon>
        <taxon>Chordata</taxon>
        <taxon>Craniata</taxon>
        <taxon>Vertebrata</taxon>
        <taxon>Euteleostomi</taxon>
        <taxon>Actinopterygii</taxon>
        <taxon>Neopterygii</taxon>
        <taxon>Teleostei</taxon>
        <taxon>Neoteleostei</taxon>
        <taxon>Acanthomorphata</taxon>
        <taxon>Eupercaria</taxon>
        <taxon>Perciformes</taxon>
        <taxon>Cottioidei</taxon>
        <taxon>Cottales</taxon>
        <taxon>Liparidae</taxon>
        <taxon>Liparis</taxon>
    </lineage>
</organism>
<reference evidence="1 2" key="1">
    <citation type="submission" date="2019-03" db="EMBL/GenBank/DDBJ databases">
        <title>First draft genome of Liparis tanakae, snailfish: a comprehensive survey of snailfish specific genes.</title>
        <authorList>
            <person name="Kim W."/>
            <person name="Song I."/>
            <person name="Jeong J.-H."/>
            <person name="Kim D."/>
            <person name="Kim S."/>
            <person name="Ryu S."/>
            <person name="Song J.Y."/>
            <person name="Lee S.K."/>
        </authorList>
    </citation>
    <scope>NUCLEOTIDE SEQUENCE [LARGE SCALE GENOMIC DNA]</scope>
    <source>
        <tissue evidence="1">Muscle</tissue>
    </source>
</reference>
<dbReference type="Proteomes" id="UP000314294">
    <property type="component" value="Unassembled WGS sequence"/>
</dbReference>
<protein>
    <submittedName>
        <fullName evidence="1">Uncharacterized protein</fullName>
    </submittedName>
</protein>
<comment type="caution">
    <text evidence="1">The sequence shown here is derived from an EMBL/GenBank/DDBJ whole genome shotgun (WGS) entry which is preliminary data.</text>
</comment>
<proteinExistence type="predicted"/>
<name>A0A4Z2H0S7_9TELE</name>
<gene>
    <name evidence="1" type="ORF">EYF80_031097</name>
</gene>
<sequence>MTSGLQLLENTTLPPMFENAKQRGRLFRSLTGRPGAGSNERISLWQSEYWTVLQQAAAPGRQGVSLEGPPLPTLEMFEEKDARGKRHRKLTIAAMKATAASPPFRVVTLIQQLAGTDYLFKTEKQKYRVLRI</sequence>
<keyword evidence="2" id="KW-1185">Reference proteome</keyword>
<accession>A0A4Z2H0S7</accession>